<feature type="transmembrane region" description="Helical" evidence="7">
    <location>
        <begin position="556"/>
        <end position="578"/>
    </location>
</feature>
<keyword evidence="6 7" id="KW-0472">Membrane</keyword>
<accession>A0A174I7Z1</accession>
<evidence type="ECO:0000256" key="3">
    <source>
        <dbReference type="ARBA" id="ARBA00022475"/>
    </source>
</evidence>
<comment type="subcellular location">
    <subcellularLocation>
        <location evidence="1">Cell membrane</location>
        <topology evidence="1">Multi-pass membrane protein</topology>
    </subcellularLocation>
</comment>
<keyword evidence="5 7" id="KW-1133">Transmembrane helix</keyword>
<evidence type="ECO:0000256" key="7">
    <source>
        <dbReference type="SAM" id="Phobius"/>
    </source>
</evidence>
<dbReference type="GO" id="GO:0005886">
    <property type="term" value="C:plasma membrane"/>
    <property type="evidence" value="ECO:0007669"/>
    <property type="project" value="UniProtKB-SubCell"/>
</dbReference>
<evidence type="ECO:0000256" key="5">
    <source>
        <dbReference type="ARBA" id="ARBA00022989"/>
    </source>
</evidence>
<feature type="transmembrane region" description="Helical" evidence="7">
    <location>
        <begin position="116"/>
        <end position="140"/>
    </location>
</feature>
<feature type="domain" description="CstA N-terminal" evidence="8">
    <location>
        <begin position="396"/>
        <end position="539"/>
    </location>
</feature>
<feature type="transmembrane region" description="Helical" evidence="7">
    <location>
        <begin position="366"/>
        <end position="388"/>
    </location>
</feature>
<sequence>MICLRRSVSFFSGTSDQTQEELVWLKKKERQSMNGLTMMILAVVVLGGAYLIYGRYLAKKWGINPDSKTPAYEMEDGVDYVPADTNVVFGHQFASIAGAGPINGPIQAAMFGWLPVMLWILLGGVFFGAVQDFASMYASVKNKGRSIGYIIELYIGKLGKRLFLLFTWLFSILVVAAFADIVAGTFNGFDANGATVTANGAVATTSLLFIVFAVGLGFYLKYTRFPKMLNTLFAIALLVLAVGLGLAFPIYVPQSAWLIFVFIYVIIACVTPVWALLQPRDYLNSYLLIAMIVGSVLGICVYNPSMNLPSFTAFKLTAANGSVSYLFPALFVTIACGAVSGFHSLVASGTASKQIKNEKNMLPVSFGAMLLESLLAITALIAAGFVATQEGLPAGTPPQLFAQAISIFLTSLGLPESVCYTLITLAISAFALTSLDSVARVGRIAFQEFFTDDSIAPEDQSPLNKVLTNKYFATILTLLLCYALSRAGYASIWPLFGSANQLLSALALIACAVFLKKTKRQGAMLWGPMVIMLGVTFTALVLKITELVTALSGQFVFGNALQLVFAVLLLILGVIVAFEGIKKLIGKDETLENTETADTKKSAGEVVA</sequence>
<comment type="similarity">
    <text evidence="2">Belongs to the peptide transporter carbon starvation (CstA) (TC 2.A.114) family.</text>
</comment>
<dbReference type="AlphaFoldDB" id="A0A174I7Z1"/>
<dbReference type="Pfam" id="PF02554">
    <property type="entry name" value="CstA"/>
    <property type="match status" value="2"/>
</dbReference>
<feature type="transmembrane region" description="Helical" evidence="7">
    <location>
        <begin position="257"/>
        <end position="277"/>
    </location>
</feature>
<feature type="transmembrane region" description="Helical" evidence="7">
    <location>
        <begin position="161"/>
        <end position="186"/>
    </location>
</feature>
<dbReference type="InterPro" id="IPR051605">
    <property type="entry name" value="CstA"/>
</dbReference>
<evidence type="ECO:0000256" key="1">
    <source>
        <dbReference type="ARBA" id="ARBA00004651"/>
    </source>
</evidence>
<evidence type="ECO:0000256" key="4">
    <source>
        <dbReference type="ARBA" id="ARBA00022692"/>
    </source>
</evidence>
<dbReference type="Proteomes" id="UP000095651">
    <property type="component" value="Unassembled WGS sequence"/>
</dbReference>
<feature type="transmembrane region" description="Helical" evidence="7">
    <location>
        <begin position="35"/>
        <end position="53"/>
    </location>
</feature>
<proteinExistence type="inferred from homology"/>
<feature type="transmembrane region" description="Helical" evidence="7">
    <location>
        <begin position="198"/>
        <end position="220"/>
    </location>
</feature>
<feature type="transmembrane region" description="Helical" evidence="7">
    <location>
        <begin position="471"/>
        <end position="489"/>
    </location>
</feature>
<keyword evidence="3" id="KW-1003">Cell membrane</keyword>
<evidence type="ECO:0000256" key="6">
    <source>
        <dbReference type="ARBA" id="ARBA00023136"/>
    </source>
</evidence>
<feature type="transmembrane region" description="Helical" evidence="7">
    <location>
        <begin position="495"/>
        <end position="515"/>
    </location>
</feature>
<evidence type="ECO:0000259" key="8">
    <source>
        <dbReference type="Pfam" id="PF02554"/>
    </source>
</evidence>
<gene>
    <name evidence="9" type="primary">cstA</name>
    <name evidence="9" type="ORF">ERS852407_04088</name>
</gene>
<keyword evidence="4 7" id="KW-0812">Transmembrane</keyword>
<dbReference type="PANTHER" id="PTHR30252:SF0">
    <property type="entry name" value="PEPTIDE TRANSPORTER CSTA"/>
    <property type="match status" value="1"/>
</dbReference>
<evidence type="ECO:0000256" key="2">
    <source>
        <dbReference type="ARBA" id="ARBA00007755"/>
    </source>
</evidence>
<dbReference type="EMBL" id="CYZE01000012">
    <property type="protein sequence ID" value="CUO82571.1"/>
    <property type="molecule type" value="Genomic_DNA"/>
</dbReference>
<name>A0A174I7Z1_9FIRM</name>
<dbReference type="GO" id="GO:0009267">
    <property type="term" value="P:cellular response to starvation"/>
    <property type="evidence" value="ECO:0007669"/>
    <property type="project" value="InterPro"/>
</dbReference>
<feature type="transmembrane region" description="Helical" evidence="7">
    <location>
        <begin position="232"/>
        <end position="251"/>
    </location>
</feature>
<feature type="transmembrane region" description="Helical" evidence="7">
    <location>
        <begin position="400"/>
        <end position="433"/>
    </location>
</feature>
<feature type="domain" description="CstA N-terminal" evidence="8">
    <location>
        <begin position="34"/>
        <end position="387"/>
    </location>
</feature>
<feature type="transmembrane region" description="Helical" evidence="7">
    <location>
        <begin position="522"/>
        <end position="544"/>
    </location>
</feature>
<feature type="transmembrane region" description="Helical" evidence="7">
    <location>
        <begin position="325"/>
        <end position="346"/>
    </location>
</feature>
<dbReference type="PANTHER" id="PTHR30252">
    <property type="entry name" value="INNER MEMBRANE PEPTIDE TRANSPORTER"/>
    <property type="match status" value="1"/>
</dbReference>
<feature type="transmembrane region" description="Helical" evidence="7">
    <location>
        <begin position="286"/>
        <end position="305"/>
    </location>
</feature>
<reference evidence="9 10" key="1">
    <citation type="submission" date="2015-09" db="EMBL/GenBank/DDBJ databases">
        <authorList>
            <consortium name="Pathogen Informatics"/>
        </authorList>
    </citation>
    <scope>NUCLEOTIDE SEQUENCE [LARGE SCALE GENOMIC DNA]</scope>
    <source>
        <strain evidence="9 10">2789STDY5608850</strain>
    </source>
</reference>
<organism evidence="9 10">
    <name type="scientific">Hungatella hathewayi</name>
    <dbReference type="NCBI Taxonomy" id="154046"/>
    <lineage>
        <taxon>Bacteria</taxon>
        <taxon>Bacillati</taxon>
        <taxon>Bacillota</taxon>
        <taxon>Clostridia</taxon>
        <taxon>Lachnospirales</taxon>
        <taxon>Lachnospiraceae</taxon>
        <taxon>Hungatella</taxon>
    </lineage>
</organism>
<dbReference type="InterPro" id="IPR003706">
    <property type="entry name" value="CstA_N"/>
</dbReference>
<evidence type="ECO:0000313" key="10">
    <source>
        <dbReference type="Proteomes" id="UP000095651"/>
    </source>
</evidence>
<evidence type="ECO:0000313" key="9">
    <source>
        <dbReference type="EMBL" id="CUO82571.1"/>
    </source>
</evidence>
<protein>
    <submittedName>
        <fullName evidence="9">Carbon starvation protein CstA</fullName>
    </submittedName>
</protein>